<dbReference type="PANTHER" id="PTHR30098">
    <property type="entry name" value="LEUCYL/PHENYLALANYL-TRNA--PROTEIN TRANSFERASE"/>
    <property type="match status" value="1"/>
</dbReference>
<evidence type="ECO:0000256" key="2">
    <source>
        <dbReference type="ARBA" id="ARBA00022490"/>
    </source>
</evidence>
<dbReference type="InterPro" id="IPR042221">
    <property type="entry name" value="Leu/Phe-tRNA_Trfase_N"/>
</dbReference>
<comment type="similarity">
    <text evidence="9 15">Belongs to the L/F-transferase family.</text>
</comment>
<evidence type="ECO:0000256" key="11">
    <source>
        <dbReference type="ARBA" id="ARBA00074372"/>
    </source>
</evidence>
<evidence type="ECO:0000256" key="3">
    <source>
        <dbReference type="ARBA" id="ARBA00022679"/>
    </source>
</evidence>
<dbReference type="HAMAP" id="MF_00688">
    <property type="entry name" value="Leu_Phe_trans"/>
    <property type="match status" value="1"/>
</dbReference>
<evidence type="ECO:0000256" key="13">
    <source>
        <dbReference type="ARBA" id="ARBA00077165"/>
    </source>
</evidence>
<accession>A0A378JCN5</accession>
<keyword evidence="2 15" id="KW-0963">Cytoplasm</keyword>
<evidence type="ECO:0000256" key="9">
    <source>
        <dbReference type="ARBA" id="ARBA00061535"/>
    </source>
</evidence>
<keyword evidence="3 15" id="KW-0808">Transferase</keyword>
<proteinExistence type="inferred from homology"/>
<dbReference type="InterPro" id="IPR042203">
    <property type="entry name" value="Leu/Phe-tRNA_Trfase_C"/>
</dbReference>
<dbReference type="AlphaFoldDB" id="A0A378JCN5"/>
<sequence length="278" mass="32508">MTIDCYYSELYLTRISFKLKTLFLNKIEFHLFFLILVYNHCKGQFDRNPPVQEIKLSDNESYSFPNPETSDDNGLLMVGGELSPHRILQAYKQGIFPWYEPGMPVLWWSPNPRLVLIPNEFNLSRSLKKSLKKDFKCTIDTAFRQVITSCATCSDRFNNTWITEEMIEAYTHLHFLGFAHSFEIWYENKLVGGLYGISLGKAFFGESMFHKITDASKIAFYYLCTTLTDWNFDFIDCQIPTNHLQSLGAKIIDRKEFLRLLEKALVHPTKQGLWRLSF</sequence>
<protein>
    <recommendedName>
        <fullName evidence="11 15">Leucyl/phenylalanyl-tRNA--protein transferase</fullName>
        <ecNumber evidence="10 15">2.3.2.6</ecNumber>
    </recommendedName>
    <alternativeName>
        <fullName evidence="12 15">L/F-transferase</fullName>
    </alternativeName>
    <alternativeName>
        <fullName evidence="13 15">Leucyltransferase</fullName>
    </alternativeName>
    <alternativeName>
        <fullName evidence="14 15">Phenyalanyltransferase</fullName>
    </alternativeName>
</protein>
<dbReference type="Proteomes" id="UP000054691">
    <property type="component" value="Unassembled WGS sequence"/>
</dbReference>
<keyword evidence="4 15" id="KW-0012">Acyltransferase</keyword>
<reference evidence="17 19" key="2">
    <citation type="submission" date="2018-06" db="EMBL/GenBank/DDBJ databases">
        <authorList>
            <consortium name="Pathogen Informatics"/>
            <person name="Doyle S."/>
        </authorList>
    </citation>
    <scope>NUCLEOTIDE SEQUENCE [LARGE SCALE GENOMIC DNA]</scope>
    <source>
        <strain evidence="17 19">NCTC12388</strain>
    </source>
</reference>
<comment type="catalytic activity">
    <reaction evidence="7 15">
        <text>N-terminal L-lysyl-[protein] + L-leucyl-tRNA(Leu) = N-terminal L-leucyl-L-lysyl-[protein] + tRNA(Leu) + H(+)</text>
        <dbReference type="Rhea" id="RHEA:12340"/>
        <dbReference type="Rhea" id="RHEA-COMP:9613"/>
        <dbReference type="Rhea" id="RHEA-COMP:9622"/>
        <dbReference type="Rhea" id="RHEA-COMP:12670"/>
        <dbReference type="Rhea" id="RHEA-COMP:12671"/>
        <dbReference type="ChEBI" id="CHEBI:15378"/>
        <dbReference type="ChEBI" id="CHEBI:65249"/>
        <dbReference type="ChEBI" id="CHEBI:78442"/>
        <dbReference type="ChEBI" id="CHEBI:78494"/>
        <dbReference type="ChEBI" id="CHEBI:133043"/>
        <dbReference type="EC" id="2.3.2.6"/>
    </reaction>
</comment>
<name>A0A378JCN5_9GAMM</name>
<dbReference type="Gene3D" id="3.40.630.70">
    <property type="entry name" value="Leucyl/phenylalanyl-tRNA-protein transferase, C-terminal domain"/>
    <property type="match status" value="1"/>
</dbReference>
<dbReference type="EMBL" id="UGOB01000001">
    <property type="protein sequence ID" value="STX45573.1"/>
    <property type="molecule type" value="Genomic_DNA"/>
</dbReference>
<dbReference type="Pfam" id="PF03588">
    <property type="entry name" value="Leu_Phe_trans"/>
    <property type="match status" value="1"/>
</dbReference>
<comment type="subcellular location">
    <subcellularLocation>
        <location evidence="1 15">Cytoplasm</location>
    </subcellularLocation>
</comment>
<evidence type="ECO:0000256" key="8">
    <source>
        <dbReference type="ARBA" id="ARBA00054043"/>
    </source>
</evidence>
<evidence type="ECO:0000256" key="14">
    <source>
        <dbReference type="ARBA" id="ARBA00083640"/>
    </source>
</evidence>
<reference evidence="16 18" key="1">
    <citation type="submission" date="2015-11" db="EMBL/GenBank/DDBJ databases">
        <title>Genomic analysis of 38 Legionella species identifies large and diverse effector repertoires.</title>
        <authorList>
            <person name="Burstein D."/>
            <person name="Amaro F."/>
            <person name="Zusman T."/>
            <person name="Lifshitz Z."/>
            <person name="Cohen O."/>
            <person name="Gilbert J.A."/>
            <person name="Pupko T."/>
            <person name="Shuman H.A."/>
            <person name="Segal G."/>
        </authorList>
    </citation>
    <scope>NUCLEOTIDE SEQUENCE [LARGE SCALE GENOMIC DNA]</scope>
    <source>
        <strain evidence="16 18">Lyon 8420412</strain>
    </source>
</reference>
<evidence type="ECO:0000256" key="4">
    <source>
        <dbReference type="ARBA" id="ARBA00023315"/>
    </source>
</evidence>
<dbReference type="PANTHER" id="PTHR30098:SF2">
    <property type="entry name" value="LEUCYL_PHENYLALANYL-TRNA--PROTEIN TRANSFERASE"/>
    <property type="match status" value="1"/>
</dbReference>
<dbReference type="Proteomes" id="UP000254476">
    <property type="component" value="Unassembled WGS sequence"/>
</dbReference>
<evidence type="ECO:0000313" key="17">
    <source>
        <dbReference type="EMBL" id="STX45573.1"/>
    </source>
</evidence>
<dbReference type="NCBIfam" id="TIGR00667">
    <property type="entry name" value="aat"/>
    <property type="match status" value="1"/>
</dbReference>
<dbReference type="EMBL" id="LNYE01000028">
    <property type="protein sequence ID" value="KTD06609.1"/>
    <property type="molecule type" value="Genomic_DNA"/>
</dbReference>
<evidence type="ECO:0000256" key="10">
    <source>
        <dbReference type="ARBA" id="ARBA00066767"/>
    </source>
</evidence>
<organism evidence="17 19">
    <name type="scientific">Legionella gratiana</name>
    <dbReference type="NCBI Taxonomy" id="45066"/>
    <lineage>
        <taxon>Bacteria</taxon>
        <taxon>Pseudomonadati</taxon>
        <taxon>Pseudomonadota</taxon>
        <taxon>Gammaproteobacteria</taxon>
        <taxon>Legionellales</taxon>
        <taxon>Legionellaceae</taxon>
        <taxon>Legionella</taxon>
    </lineage>
</organism>
<keyword evidence="18" id="KW-1185">Reference proteome</keyword>
<comment type="catalytic activity">
    <reaction evidence="5 15">
        <text>L-phenylalanyl-tRNA(Phe) + an N-terminal L-alpha-aminoacyl-[protein] = an N-terminal L-phenylalanyl-L-alpha-aminoacyl-[protein] + tRNA(Phe)</text>
        <dbReference type="Rhea" id="RHEA:43632"/>
        <dbReference type="Rhea" id="RHEA-COMP:9668"/>
        <dbReference type="Rhea" id="RHEA-COMP:9699"/>
        <dbReference type="Rhea" id="RHEA-COMP:10636"/>
        <dbReference type="Rhea" id="RHEA-COMP:10637"/>
        <dbReference type="ChEBI" id="CHEBI:78442"/>
        <dbReference type="ChEBI" id="CHEBI:78531"/>
        <dbReference type="ChEBI" id="CHEBI:78597"/>
        <dbReference type="ChEBI" id="CHEBI:83561"/>
        <dbReference type="EC" id="2.3.2.6"/>
    </reaction>
</comment>
<dbReference type="FunFam" id="3.30.70.3550:FF:000001">
    <property type="entry name" value="Leucyl/phenylalanyl-tRNA--protein transferase"/>
    <property type="match status" value="1"/>
</dbReference>
<comment type="function">
    <text evidence="8 15">Functions in the N-end rule pathway of protein degradation where it conjugates Leu, Phe and, less efficiently, Met from aminoacyl-tRNAs to the N-termini of proteins containing an N-terminal arginine or lysine.</text>
</comment>
<dbReference type="InterPro" id="IPR016181">
    <property type="entry name" value="Acyl_CoA_acyltransferase"/>
</dbReference>
<evidence type="ECO:0000313" key="16">
    <source>
        <dbReference type="EMBL" id="KTD06609.1"/>
    </source>
</evidence>
<evidence type="ECO:0000256" key="5">
    <source>
        <dbReference type="ARBA" id="ARBA00050607"/>
    </source>
</evidence>
<dbReference type="STRING" id="45066.Lgra_2552"/>
<dbReference type="EC" id="2.3.2.6" evidence="10 15"/>
<dbReference type="GO" id="GO:0005737">
    <property type="term" value="C:cytoplasm"/>
    <property type="evidence" value="ECO:0007669"/>
    <property type="project" value="UniProtKB-SubCell"/>
</dbReference>
<evidence type="ECO:0000313" key="18">
    <source>
        <dbReference type="Proteomes" id="UP000054691"/>
    </source>
</evidence>
<dbReference type="GO" id="GO:0008914">
    <property type="term" value="F:leucyl-tRNA--protein transferase activity"/>
    <property type="evidence" value="ECO:0007669"/>
    <property type="project" value="UniProtKB-UniRule"/>
</dbReference>
<evidence type="ECO:0000313" key="19">
    <source>
        <dbReference type="Proteomes" id="UP000254476"/>
    </source>
</evidence>
<evidence type="ECO:0000256" key="7">
    <source>
        <dbReference type="ARBA" id="ARBA00051538"/>
    </source>
</evidence>
<evidence type="ECO:0000256" key="12">
    <source>
        <dbReference type="ARBA" id="ARBA00077136"/>
    </source>
</evidence>
<dbReference type="Gene3D" id="3.30.70.3550">
    <property type="entry name" value="Leucyl/phenylalanyl-tRNA-protein transferase, N-terminal domain"/>
    <property type="match status" value="1"/>
</dbReference>
<dbReference type="InterPro" id="IPR004616">
    <property type="entry name" value="Leu/Phe-tRNA_Trfase"/>
</dbReference>
<gene>
    <name evidence="15 17" type="primary">aat</name>
    <name evidence="16" type="ORF">Lgra_2552</name>
    <name evidence="17" type="ORF">NCTC12388_02314</name>
</gene>
<dbReference type="FunFam" id="3.40.630.70:FF:000001">
    <property type="entry name" value="Leucyl/phenylalanyl-tRNA--protein transferase"/>
    <property type="match status" value="1"/>
</dbReference>
<evidence type="ECO:0000256" key="1">
    <source>
        <dbReference type="ARBA" id="ARBA00004496"/>
    </source>
</evidence>
<dbReference type="GO" id="GO:0030163">
    <property type="term" value="P:protein catabolic process"/>
    <property type="evidence" value="ECO:0007669"/>
    <property type="project" value="UniProtKB-UniRule"/>
</dbReference>
<dbReference type="SUPFAM" id="SSF55729">
    <property type="entry name" value="Acyl-CoA N-acyltransferases (Nat)"/>
    <property type="match status" value="1"/>
</dbReference>
<evidence type="ECO:0000256" key="15">
    <source>
        <dbReference type="HAMAP-Rule" id="MF_00688"/>
    </source>
</evidence>
<evidence type="ECO:0000256" key="6">
    <source>
        <dbReference type="ARBA" id="ARBA00050652"/>
    </source>
</evidence>
<comment type="catalytic activity">
    <reaction evidence="6 15">
        <text>N-terminal L-arginyl-[protein] + L-leucyl-tRNA(Leu) = N-terminal L-leucyl-L-arginyl-[protein] + tRNA(Leu) + H(+)</text>
        <dbReference type="Rhea" id="RHEA:50416"/>
        <dbReference type="Rhea" id="RHEA-COMP:9613"/>
        <dbReference type="Rhea" id="RHEA-COMP:9622"/>
        <dbReference type="Rhea" id="RHEA-COMP:12672"/>
        <dbReference type="Rhea" id="RHEA-COMP:12673"/>
        <dbReference type="ChEBI" id="CHEBI:15378"/>
        <dbReference type="ChEBI" id="CHEBI:64719"/>
        <dbReference type="ChEBI" id="CHEBI:78442"/>
        <dbReference type="ChEBI" id="CHEBI:78494"/>
        <dbReference type="ChEBI" id="CHEBI:133044"/>
        <dbReference type="EC" id="2.3.2.6"/>
    </reaction>
</comment>